<evidence type="ECO:0000313" key="2">
    <source>
        <dbReference type="Proteomes" id="UP001500979"/>
    </source>
</evidence>
<name>A0ABN3VBA3_9PSEU</name>
<dbReference type="RefSeq" id="WP_344679385.1">
    <property type="nucleotide sequence ID" value="NZ_BAAAUX010000011.1"/>
</dbReference>
<sequence>MPDPTSRPHGTAREIAVPQDMRTLSALSRIDYENAIRVEFDGAGDRTAQQWFRAILEGAPAELREALVSGWSSVLGLRLGPLDSDRHVLGWPIRHSTPDEVVLSTSSDDGLHGELVVQRTPDAVLTGSFIRLDTAAVRRKWNEVLYQHTPAMCQLLDGAVSRVVPA</sequence>
<reference evidence="1 2" key="1">
    <citation type="journal article" date="2019" name="Int. J. Syst. Evol. Microbiol.">
        <title>The Global Catalogue of Microorganisms (GCM) 10K type strain sequencing project: providing services to taxonomists for standard genome sequencing and annotation.</title>
        <authorList>
            <consortium name="The Broad Institute Genomics Platform"/>
            <consortium name="The Broad Institute Genome Sequencing Center for Infectious Disease"/>
            <person name="Wu L."/>
            <person name="Ma J."/>
        </authorList>
    </citation>
    <scope>NUCLEOTIDE SEQUENCE [LARGE SCALE GENOMIC DNA]</scope>
    <source>
        <strain evidence="1 2">JCM 9383</strain>
    </source>
</reference>
<keyword evidence="2" id="KW-1185">Reference proteome</keyword>
<proteinExistence type="predicted"/>
<evidence type="ECO:0000313" key="1">
    <source>
        <dbReference type="EMBL" id="GAA2786581.1"/>
    </source>
</evidence>
<organism evidence="1 2">
    <name type="scientific">Saccharopolyspora taberi</name>
    <dbReference type="NCBI Taxonomy" id="60895"/>
    <lineage>
        <taxon>Bacteria</taxon>
        <taxon>Bacillati</taxon>
        <taxon>Actinomycetota</taxon>
        <taxon>Actinomycetes</taxon>
        <taxon>Pseudonocardiales</taxon>
        <taxon>Pseudonocardiaceae</taxon>
        <taxon>Saccharopolyspora</taxon>
    </lineage>
</organism>
<comment type="caution">
    <text evidence="1">The sequence shown here is derived from an EMBL/GenBank/DDBJ whole genome shotgun (WGS) entry which is preliminary data.</text>
</comment>
<protein>
    <submittedName>
        <fullName evidence="1">DUF2867 domain-containing protein</fullName>
    </submittedName>
</protein>
<gene>
    <name evidence="1" type="ORF">GCM10010470_21110</name>
</gene>
<dbReference type="EMBL" id="BAAAUX010000011">
    <property type="protein sequence ID" value="GAA2786581.1"/>
    <property type="molecule type" value="Genomic_DNA"/>
</dbReference>
<dbReference type="Proteomes" id="UP001500979">
    <property type="component" value="Unassembled WGS sequence"/>
</dbReference>
<accession>A0ABN3VBA3</accession>